<name>A0A0K0E8W6_STRER</name>
<dbReference type="FunFam" id="3.40.50.1820:FF:000010">
    <property type="entry name" value="Acyl-protein thioesterase 2"/>
    <property type="match status" value="1"/>
</dbReference>
<reference evidence="13" key="1">
    <citation type="submission" date="2015-08" db="UniProtKB">
        <authorList>
            <consortium name="WormBaseParasite"/>
        </authorList>
    </citation>
    <scope>IDENTIFICATION</scope>
</reference>
<evidence type="ECO:0000256" key="1">
    <source>
        <dbReference type="ARBA" id="ARBA00004496"/>
    </source>
</evidence>
<dbReference type="WBParaSite" id="TCONS_00004075.p1">
    <property type="protein sequence ID" value="TCONS_00004075.p1"/>
    <property type="gene ID" value="XLOC_001031"/>
</dbReference>
<evidence type="ECO:0000313" key="12">
    <source>
        <dbReference type="Proteomes" id="UP000035681"/>
    </source>
</evidence>
<dbReference type="InterPro" id="IPR029058">
    <property type="entry name" value="AB_hydrolase_fold"/>
</dbReference>
<evidence type="ECO:0000256" key="8">
    <source>
        <dbReference type="ARBA" id="ARBA00031195"/>
    </source>
</evidence>
<evidence type="ECO:0000256" key="9">
    <source>
        <dbReference type="ARBA" id="ARBA00047337"/>
    </source>
</evidence>
<protein>
    <recommendedName>
        <fullName evidence="3">palmitoyl-protein hydrolase</fullName>
        <ecNumber evidence="3">3.1.2.22</ecNumber>
    </recommendedName>
    <alternativeName>
        <fullName evidence="8">Palmitoyl-protein hydrolase</fullName>
    </alternativeName>
</protein>
<dbReference type="Gene3D" id="3.40.50.1820">
    <property type="entry name" value="alpha/beta hydrolase"/>
    <property type="match status" value="1"/>
</dbReference>
<dbReference type="SUPFAM" id="SSF53474">
    <property type="entry name" value="alpha/beta-Hydrolases"/>
    <property type="match status" value="1"/>
</dbReference>
<organism evidence="13">
    <name type="scientific">Strongyloides stercoralis</name>
    <name type="common">Threadworm</name>
    <dbReference type="NCBI Taxonomy" id="6248"/>
    <lineage>
        <taxon>Eukaryota</taxon>
        <taxon>Metazoa</taxon>
        <taxon>Ecdysozoa</taxon>
        <taxon>Nematoda</taxon>
        <taxon>Chromadorea</taxon>
        <taxon>Rhabditida</taxon>
        <taxon>Tylenchina</taxon>
        <taxon>Panagrolaimomorpha</taxon>
        <taxon>Strongyloidoidea</taxon>
        <taxon>Strongyloididae</taxon>
        <taxon>Strongyloides</taxon>
    </lineage>
</organism>
<dbReference type="GO" id="GO:0052689">
    <property type="term" value="F:carboxylic ester hydrolase activity"/>
    <property type="evidence" value="ECO:0007669"/>
    <property type="project" value="TreeGrafter"/>
</dbReference>
<dbReference type="Pfam" id="PF02230">
    <property type="entry name" value="Abhydrolase_2"/>
    <property type="match status" value="1"/>
</dbReference>
<evidence type="ECO:0000256" key="4">
    <source>
        <dbReference type="ARBA" id="ARBA00022490"/>
    </source>
</evidence>
<evidence type="ECO:0000313" key="13">
    <source>
        <dbReference type="WBParaSite" id="SSTP_0000594900.1"/>
    </source>
</evidence>
<proteinExistence type="inferred from homology"/>
<comment type="catalytic activity">
    <reaction evidence="10">
        <text>1-hexadecanoyl-sn-glycero-3-phosphocholine + H2O = sn-glycerol 3-phosphocholine + hexadecanoate + H(+)</text>
        <dbReference type="Rhea" id="RHEA:40435"/>
        <dbReference type="ChEBI" id="CHEBI:7896"/>
        <dbReference type="ChEBI" id="CHEBI:15377"/>
        <dbReference type="ChEBI" id="CHEBI:15378"/>
        <dbReference type="ChEBI" id="CHEBI:16870"/>
        <dbReference type="ChEBI" id="CHEBI:72998"/>
    </reaction>
    <physiologicalReaction direction="left-to-right" evidence="10">
        <dbReference type="Rhea" id="RHEA:40436"/>
    </physiologicalReaction>
</comment>
<evidence type="ECO:0000256" key="7">
    <source>
        <dbReference type="ARBA" id="ARBA00023098"/>
    </source>
</evidence>
<evidence type="ECO:0000256" key="6">
    <source>
        <dbReference type="ARBA" id="ARBA00022832"/>
    </source>
</evidence>
<evidence type="ECO:0000256" key="2">
    <source>
        <dbReference type="ARBA" id="ARBA00006499"/>
    </source>
</evidence>
<dbReference type="WBParaSite" id="SSTP_0000594900.1">
    <property type="protein sequence ID" value="SSTP_0000594900.1"/>
    <property type="gene ID" value="SSTP_0000594900"/>
</dbReference>
<dbReference type="GO" id="GO:0008474">
    <property type="term" value="F:palmitoyl-(protein) hydrolase activity"/>
    <property type="evidence" value="ECO:0007669"/>
    <property type="project" value="UniProtKB-EC"/>
</dbReference>
<keyword evidence="6" id="KW-0276">Fatty acid metabolism</keyword>
<dbReference type="GO" id="GO:0005737">
    <property type="term" value="C:cytoplasm"/>
    <property type="evidence" value="ECO:0007669"/>
    <property type="project" value="UniProtKB-SubCell"/>
</dbReference>
<dbReference type="PANTHER" id="PTHR10655:SF68">
    <property type="entry name" value="PALMITOYL-PROTEIN HYDROLASE"/>
    <property type="match status" value="1"/>
</dbReference>
<dbReference type="EC" id="3.1.2.22" evidence="3"/>
<comment type="similarity">
    <text evidence="2">Belongs to the AB hydrolase superfamily. AB hydrolase 2 family.</text>
</comment>
<dbReference type="InterPro" id="IPR003140">
    <property type="entry name" value="PLipase/COase/thioEstase"/>
</dbReference>
<dbReference type="InterPro" id="IPR050565">
    <property type="entry name" value="LYPA1-2/EST-like"/>
</dbReference>
<dbReference type="Proteomes" id="UP000035681">
    <property type="component" value="Unplaced"/>
</dbReference>
<keyword evidence="4" id="KW-0963">Cytoplasm</keyword>
<feature type="domain" description="Phospholipase/carboxylesterase/thioesterase" evidence="11">
    <location>
        <begin position="44"/>
        <end position="256"/>
    </location>
</feature>
<accession>A0A0K0E8W6</accession>
<evidence type="ECO:0000256" key="3">
    <source>
        <dbReference type="ARBA" id="ARBA00012423"/>
    </source>
</evidence>
<dbReference type="PANTHER" id="PTHR10655">
    <property type="entry name" value="LYSOPHOSPHOLIPASE-RELATED"/>
    <property type="match status" value="1"/>
</dbReference>
<evidence type="ECO:0000256" key="10">
    <source>
        <dbReference type="ARBA" id="ARBA00048656"/>
    </source>
</evidence>
<keyword evidence="12" id="KW-1185">Reference proteome</keyword>
<sequence>MLEFIKYIIKKYIKVRNIISFIFFLLLTDKIIYDKSNSMAAKPNPVIIPPEGGHTSTVIFLHGLGDQGFGWADAFQPPMKPKGTKVICPHAAERPVTLNMGMVMPAWFDLKGLSPTDPEDEAGISIATQYVHNLIEQEISNGIPSNKIIVGGFSMGGALAIYAGLTYDKPLGGIIGLSTFLCQRDKYESKMTVNNKVPIFLGHGTADFLLPFAIGKMTAEKLKASNPNVEFKSYEGMQHSSCQQEMVDVQGFIKKILS</sequence>
<evidence type="ECO:0000256" key="5">
    <source>
        <dbReference type="ARBA" id="ARBA00022801"/>
    </source>
</evidence>
<keyword evidence="5" id="KW-0378">Hydrolase</keyword>
<dbReference type="AlphaFoldDB" id="A0A0K0E8W6"/>
<evidence type="ECO:0000259" key="11">
    <source>
        <dbReference type="Pfam" id="PF02230"/>
    </source>
</evidence>
<keyword evidence="7" id="KW-0443">Lipid metabolism</keyword>
<dbReference type="STRING" id="6248.A0A0K0E8W6"/>
<dbReference type="GO" id="GO:0006631">
    <property type="term" value="P:fatty acid metabolic process"/>
    <property type="evidence" value="ECO:0007669"/>
    <property type="project" value="UniProtKB-KW"/>
</dbReference>
<comment type="subcellular location">
    <subcellularLocation>
        <location evidence="1">Cytoplasm</location>
    </subcellularLocation>
</comment>
<comment type="catalytic activity">
    <reaction evidence="9">
        <text>S-hexadecanoyl-L-cysteinyl-[protein] + H2O = L-cysteinyl-[protein] + hexadecanoate + H(+)</text>
        <dbReference type="Rhea" id="RHEA:19233"/>
        <dbReference type="Rhea" id="RHEA-COMP:10131"/>
        <dbReference type="Rhea" id="RHEA-COMP:11032"/>
        <dbReference type="ChEBI" id="CHEBI:7896"/>
        <dbReference type="ChEBI" id="CHEBI:15377"/>
        <dbReference type="ChEBI" id="CHEBI:15378"/>
        <dbReference type="ChEBI" id="CHEBI:29950"/>
        <dbReference type="ChEBI" id="CHEBI:74151"/>
        <dbReference type="EC" id="3.1.2.22"/>
    </reaction>
</comment>